<comment type="caution">
    <text evidence="1">The sequence shown here is derived from an EMBL/GenBank/DDBJ whole genome shotgun (WGS) entry which is preliminary data.</text>
</comment>
<reference evidence="1 2" key="1">
    <citation type="submission" date="2023-07" db="EMBL/GenBank/DDBJ databases">
        <title>Genomic Encyclopedia of Type Strains, Phase IV (KMG-IV): sequencing the most valuable type-strain genomes for metagenomic binning, comparative biology and taxonomic classification.</title>
        <authorList>
            <person name="Goeker M."/>
        </authorList>
    </citation>
    <scope>NUCLEOTIDE SEQUENCE [LARGE SCALE GENOMIC DNA]</scope>
    <source>
        <strain evidence="1 2">T98</strain>
    </source>
</reference>
<accession>A0ABU3H1R5</accession>
<sequence>MKTFETDFVTRNLLQLCYTCEDAHQCQTEEQCRACWAESGMIPEQEDETQRFLNLVHA</sequence>
<proteinExistence type="predicted"/>
<name>A0ABU3H1R5_9BACL</name>
<dbReference type="RefSeq" id="WP_198027683.1">
    <property type="nucleotide sequence ID" value="NZ_JAUSUY010000001.1"/>
</dbReference>
<gene>
    <name evidence="1" type="ORF">J2Z22_000277</name>
</gene>
<organism evidence="1 2">
    <name type="scientific">Paenibacillus forsythiae</name>
    <dbReference type="NCBI Taxonomy" id="365616"/>
    <lineage>
        <taxon>Bacteria</taxon>
        <taxon>Bacillati</taxon>
        <taxon>Bacillota</taxon>
        <taxon>Bacilli</taxon>
        <taxon>Bacillales</taxon>
        <taxon>Paenibacillaceae</taxon>
        <taxon>Paenibacillus</taxon>
    </lineage>
</organism>
<dbReference type="EMBL" id="JAUSUY010000001">
    <property type="protein sequence ID" value="MDT3424765.1"/>
    <property type="molecule type" value="Genomic_DNA"/>
</dbReference>
<evidence type="ECO:0000313" key="1">
    <source>
        <dbReference type="EMBL" id="MDT3424765.1"/>
    </source>
</evidence>
<protein>
    <recommendedName>
        <fullName evidence="3">YhfH family protein</fullName>
    </recommendedName>
</protein>
<evidence type="ECO:0000313" key="2">
    <source>
        <dbReference type="Proteomes" id="UP001248709"/>
    </source>
</evidence>
<dbReference type="Proteomes" id="UP001248709">
    <property type="component" value="Unassembled WGS sequence"/>
</dbReference>
<keyword evidence="2" id="KW-1185">Reference proteome</keyword>
<evidence type="ECO:0008006" key="3">
    <source>
        <dbReference type="Google" id="ProtNLM"/>
    </source>
</evidence>